<dbReference type="Gene3D" id="2.40.170.20">
    <property type="entry name" value="TonB-dependent receptor, beta-barrel domain"/>
    <property type="match status" value="1"/>
</dbReference>
<dbReference type="Proteomes" id="UP000244013">
    <property type="component" value="Unassembled WGS sequence"/>
</dbReference>
<keyword evidence="13" id="KW-0675">Receptor</keyword>
<evidence type="ECO:0000256" key="3">
    <source>
        <dbReference type="ARBA" id="ARBA00022452"/>
    </source>
</evidence>
<keyword evidence="5 9" id="KW-0798">TonB box</keyword>
<evidence type="ECO:0000256" key="4">
    <source>
        <dbReference type="ARBA" id="ARBA00022692"/>
    </source>
</evidence>
<reference evidence="13 14" key="1">
    <citation type="submission" date="2018-04" db="EMBL/GenBank/DDBJ databases">
        <title>Genomic Encyclopedia of Type Strains, Phase III (KMG-III): the genomes of soil and plant-associated and newly described type strains.</title>
        <authorList>
            <person name="Whitman W."/>
        </authorList>
    </citation>
    <scope>NUCLEOTIDE SEQUENCE [LARGE SCALE GENOMIC DNA]</scope>
    <source>
        <strain evidence="13 14">MA-olki</strain>
    </source>
</reference>
<dbReference type="Pfam" id="PF00593">
    <property type="entry name" value="TonB_dep_Rec_b-barrel"/>
    <property type="match status" value="1"/>
</dbReference>
<gene>
    <name evidence="13" type="ORF">C8J25_10987</name>
</gene>
<dbReference type="RefSeq" id="WP_107955439.1">
    <property type="nucleotide sequence ID" value="NZ_QAYE01000009.1"/>
</dbReference>
<dbReference type="InterPro" id="IPR037066">
    <property type="entry name" value="Plug_dom_sf"/>
</dbReference>
<evidence type="ECO:0000259" key="12">
    <source>
        <dbReference type="Pfam" id="PF07715"/>
    </source>
</evidence>
<dbReference type="InterPro" id="IPR012910">
    <property type="entry name" value="Plug_dom"/>
</dbReference>
<dbReference type="GO" id="GO:0009279">
    <property type="term" value="C:cell outer membrane"/>
    <property type="evidence" value="ECO:0007669"/>
    <property type="project" value="UniProtKB-SubCell"/>
</dbReference>
<keyword evidence="6 8" id="KW-0472">Membrane</keyword>
<keyword evidence="4 8" id="KW-0812">Transmembrane</keyword>
<dbReference type="InterPro" id="IPR039426">
    <property type="entry name" value="TonB-dep_rcpt-like"/>
</dbReference>
<dbReference type="PROSITE" id="PS52016">
    <property type="entry name" value="TONB_DEPENDENT_REC_3"/>
    <property type="match status" value="1"/>
</dbReference>
<dbReference type="Gene3D" id="2.170.130.10">
    <property type="entry name" value="TonB-dependent receptor, plug domain"/>
    <property type="match status" value="1"/>
</dbReference>
<feature type="signal peptide" evidence="10">
    <location>
        <begin position="1"/>
        <end position="30"/>
    </location>
</feature>
<evidence type="ECO:0000256" key="2">
    <source>
        <dbReference type="ARBA" id="ARBA00022448"/>
    </source>
</evidence>
<evidence type="ECO:0000313" key="14">
    <source>
        <dbReference type="Proteomes" id="UP000244013"/>
    </source>
</evidence>
<evidence type="ECO:0000256" key="1">
    <source>
        <dbReference type="ARBA" id="ARBA00004571"/>
    </source>
</evidence>
<dbReference type="CDD" id="cd01347">
    <property type="entry name" value="ligand_gated_channel"/>
    <property type="match status" value="1"/>
</dbReference>
<name>A0A2T5TZH5_9SPHN</name>
<evidence type="ECO:0000256" key="10">
    <source>
        <dbReference type="SAM" id="SignalP"/>
    </source>
</evidence>
<dbReference type="PANTHER" id="PTHR32552:SF83">
    <property type="entry name" value="BLR3904 PROTEIN"/>
    <property type="match status" value="1"/>
</dbReference>
<dbReference type="InterPro" id="IPR000531">
    <property type="entry name" value="Beta-barrel_TonB"/>
</dbReference>
<dbReference type="Pfam" id="PF07715">
    <property type="entry name" value="Plug"/>
    <property type="match status" value="1"/>
</dbReference>
<evidence type="ECO:0000256" key="6">
    <source>
        <dbReference type="ARBA" id="ARBA00023136"/>
    </source>
</evidence>
<sequence>MSGPSSRSSAAPAFLALSCVGFIASAPAYAADRPAESAKVHAADDQEKQLNRDEIVVNGKTVPATTLESPKATRSLLDTTQTVTIIGDQTIRKQNLLTLRDVLQTIPGITFGAGEGGGGYGDSINLRGYSANNDITIDGVRDSAQYSRSETFNLQQVEVYNGANSVFGGGGSVGGTINLITKRPQAETLTVVSGGVGTDDYYRTTLDSNVRVSDLVAVRLNAVAHKNDIPGRDVENNKRWAVAPSLIVGVEGPTSLTLQYLHQEDENVPVYGVPYFRNAVNNGPLPGADNSAYYGIRNLDKQDITVDQATATVSHSFSDKVSIRNLSRWQRVQQDSLTSAPQGVFCLSTGFQPQPLTNVATTPAVCIAPTATAPGQNIPGTYYPSGPRGFVRNQENQILYNQTDLRSVFDTAGLEHTLVLGASVSQEDYTIVTGNTLRTATGATVAQPAINLANPNTDYTGPFNFIQAGRSQGTTSNAAVYAFDTIKVIPQIEVNFGLRYEHAKGRFRADTFSVVPDATLGTYTRGLNQTSDETLFSYRGGINFKPIETVSLYASYGNATTPTSATVRLGCGTLINAPAGQLDPCDVKPEKAVNYELGAKADLFSRKLQLTAAVFRNERTNYRVATNDPIVTTLGVNDGRSRVDGIALGASGSISHAFSIFANYTYLKAKVIQSVSNFCLANPGPVRTTVGTTTTTTNPCGNSAAILDTQKDQQLTNTPKHSGSLFTTYTLPFGLQLGYGLTYQGAFALNNSALATPLAPTTVVTPVFHSADYLTHRAFLSYTVGNGLTAQLNVQNFTNEKYYTGIRNNGWATPGEARSVRLTLFYSL</sequence>
<keyword evidence="2 8" id="KW-0813">Transport</keyword>
<dbReference type="SUPFAM" id="SSF56935">
    <property type="entry name" value="Porins"/>
    <property type="match status" value="1"/>
</dbReference>
<comment type="subcellular location">
    <subcellularLocation>
        <location evidence="1 8">Cell outer membrane</location>
        <topology evidence="1 8">Multi-pass membrane protein</topology>
    </subcellularLocation>
</comment>
<feature type="domain" description="TonB-dependent receptor plug" evidence="12">
    <location>
        <begin position="76"/>
        <end position="176"/>
    </location>
</feature>
<evidence type="ECO:0000313" key="13">
    <source>
        <dbReference type="EMBL" id="PTW44658.1"/>
    </source>
</evidence>
<accession>A0A2T5TZH5</accession>
<evidence type="ECO:0000256" key="8">
    <source>
        <dbReference type="PROSITE-ProRule" id="PRU01360"/>
    </source>
</evidence>
<proteinExistence type="inferred from homology"/>
<evidence type="ECO:0000256" key="5">
    <source>
        <dbReference type="ARBA" id="ARBA00023077"/>
    </source>
</evidence>
<protein>
    <submittedName>
        <fullName evidence="13">Catecholate siderophore receptor</fullName>
    </submittedName>
</protein>
<keyword evidence="10" id="KW-0732">Signal</keyword>
<dbReference type="EMBL" id="QAYE01000009">
    <property type="protein sequence ID" value="PTW44658.1"/>
    <property type="molecule type" value="Genomic_DNA"/>
</dbReference>
<comment type="similarity">
    <text evidence="8 9">Belongs to the TonB-dependent receptor family.</text>
</comment>
<organism evidence="13 14">
    <name type="scientific">Sphingomonas faeni</name>
    <dbReference type="NCBI Taxonomy" id="185950"/>
    <lineage>
        <taxon>Bacteria</taxon>
        <taxon>Pseudomonadati</taxon>
        <taxon>Pseudomonadota</taxon>
        <taxon>Alphaproteobacteria</taxon>
        <taxon>Sphingomonadales</taxon>
        <taxon>Sphingomonadaceae</taxon>
        <taxon>Sphingomonas</taxon>
    </lineage>
</organism>
<evidence type="ECO:0000256" key="7">
    <source>
        <dbReference type="ARBA" id="ARBA00023237"/>
    </source>
</evidence>
<dbReference type="GeneID" id="91007269"/>
<keyword evidence="7 8" id="KW-0998">Cell outer membrane</keyword>
<dbReference type="InterPro" id="IPR036942">
    <property type="entry name" value="Beta-barrel_TonB_sf"/>
</dbReference>
<comment type="caution">
    <text evidence="13">The sequence shown here is derived from an EMBL/GenBank/DDBJ whole genome shotgun (WGS) entry which is preliminary data.</text>
</comment>
<feature type="domain" description="TonB-dependent receptor-like beta-barrel" evidence="11">
    <location>
        <begin position="268"/>
        <end position="796"/>
    </location>
</feature>
<evidence type="ECO:0000256" key="9">
    <source>
        <dbReference type="RuleBase" id="RU003357"/>
    </source>
</evidence>
<dbReference type="OrthoDB" id="9760333at2"/>
<dbReference type="GO" id="GO:0015344">
    <property type="term" value="F:siderophore uptake transmembrane transporter activity"/>
    <property type="evidence" value="ECO:0007669"/>
    <property type="project" value="TreeGrafter"/>
</dbReference>
<feature type="chain" id="PRO_5015667934" evidence="10">
    <location>
        <begin position="31"/>
        <end position="828"/>
    </location>
</feature>
<keyword evidence="3 8" id="KW-1134">Transmembrane beta strand</keyword>
<evidence type="ECO:0000259" key="11">
    <source>
        <dbReference type="Pfam" id="PF00593"/>
    </source>
</evidence>
<dbReference type="PROSITE" id="PS51257">
    <property type="entry name" value="PROKAR_LIPOPROTEIN"/>
    <property type="match status" value="1"/>
</dbReference>
<dbReference type="AlphaFoldDB" id="A0A2T5TZH5"/>
<dbReference type="PANTHER" id="PTHR32552">
    <property type="entry name" value="FERRICHROME IRON RECEPTOR-RELATED"/>
    <property type="match status" value="1"/>
</dbReference>